<dbReference type="InterPro" id="IPR000847">
    <property type="entry name" value="LysR_HTH_N"/>
</dbReference>
<dbReference type="SUPFAM" id="SSF46785">
    <property type="entry name" value="Winged helix' DNA-binding domain"/>
    <property type="match status" value="1"/>
</dbReference>
<dbReference type="InterPro" id="IPR005119">
    <property type="entry name" value="LysR_subst-bd"/>
</dbReference>
<evidence type="ECO:0000256" key="2">
    <source>
        <dbReference type="ARBA" id="ARBA00023015"/>
    </source>
</evidence>
<dbReference type="EMBL" id="SACS01000026">
    <property type="protein sequence ID" value="RVU33144.1"/>
    <property type="molecule type" value="Genomic_DNA"/>
</dbReference>
<dbReference type="Pfam" id="PF03466">
    <property type="entry name" value="LysR_substrate"/>
    <property type="match status" value="1"/>
</dbReference>
<reference evidence="6 7" key="1">
    <citation type="submission" date="2019-01" db="EMBL/GenBank/DDBJ databases">
        <authorList>
            <person name="Chen W.-M."/>
        </authorList>
    </citation>
    <scope>NUCLEOTIDE SEQUENCE [LARGE SCALE GENOMIC DNA]</scope>
    <source>
        <strain evidence="6 7">KYPC3</strain>
    </source>
</reference>
<dbReference type="OrthoDB" id="6988449at2"/>
<dbReference type="InterPro" id="IPR036390">
    <property type="entry name" value="WH_DNA-bd_sf"/>
</dbReference>
<evidence type="ECO:0000313" key="7">
    <source>
        <dbReference type="Proteomes" id="UP000283077"/>
    </source>
</evidence>
<keyword evidence="2" id="KW-0805">Transcription regulation</keyword>
<dbReference type="RefSeq" id="WP_127700731.1">
    <property type="nucleotide sequence ID" value="NZ_SACS01000026.1"/>
</dbReference>
<evidence type="ECO:0000256" key="4">
    <source>
        <dbReference type="ARBA" id="ARBA00023163"/>
    </source>
</evidence>
<gene>
    <name evidence="6" type="ORF">EOE67_18070</name>
</gene>
<organism evidence="6 7">
    <name type="scientific">Rheinheimera riviphila</name>
    <dbReference type="NCBI Taxonomy" id="1834037"/>
    <lineage>
        <taxon>Bacteria</taxon>
        <taxon>Pseudomonadati</taxon>
        <taxon>Pseudomonadota</taxon>
        <taxon>Gammaproteobacteria</taxon>
        <taxon>Chromatiales</taxon>
        <taxon>Chromatiaceae</taxon>
        <taxon>Rheinheimera</taxon>
    </lineage>
</organism>
<name>A0A437QF39_9GAMM</name>
<evidence type="ECO:0000256" key="3">
    <source>
        <dbReference type="ARBA" id="ARBA00023125"/>
    </source>
</evidence>
<dbReference type="PROSITE" id="PS50931">
    <property type="entry name" value="HTH_LYSR"/>
    <property type="match status" value="1"/>
</dbReference>
<dbReference type="PANTHER" id="PTHR30126">
    <property type="entry name" value="HTH-TYPE TRANSCRIPTIONAL REGULATOR"/>
    <property type="match status" value="1"/>
</dbReference>
<proteinExistence type="inferred from homology"/>
<keyword evidence="4" id="KW-0804">Transcription</keyword>
<comment type="similarity">
    <text evidence="1">Belongs to the LysR transcriptional regulatory family.</text>
</comment>
<dbReference type="PANTHER" id="PTHR30126:SF88">
    <property type="entry name" value="TRANSCRIPTIONAL REGULATOR-RELATED"/>
    <property type="match status" value="1"/>
</dbReference>
<evidence type="ECO:0000313" key="6">
    <source>
        <dbReference type="EMBL" id="RVU33144.1"/>
    </source>
</evidence>
<dbReference type="GO" id="GO:0000976">
    <property type="term" value="F:transcription cis-regulatory region binding"/>
    <property type="evidence" value="ECO:0007669"/>
    <property type="project" value="TreeGrafter"/>
</dbReference>
<dbReference type="GO" id="GO:0003700">
    <property type="term" value="F:DNA-binding transcription factor activity"/>
    <property type="evidence" value="ECO:0007669"/>
    <property type="project" value="InterPro"/>
</dbReference>
<dbReference type="Gene3D" id="3.40.190.290">
    <property type="match status" value="1"/>
</dbReference>
<dbReference type="Proteomes" id="UP000283077">
    <property type="component" value="Unassembled WGS sequence"/>
</dbReference>
<evidence type="ECO:0000256" key="1">
    <source>
        <dbReference type="ARBA" id="ARBA00009437"/>
    </source>
</evidence>
<feature type="domain" description="HTH lysR-type" evidence="5">
    <location>
        <begin position="1"/>
        <end position="61"/>
    </location>
</feature>
<keyword evidence="7" id="KW-1185">Reference proteome</keyword>
<dbReference type="Gene3D" id="1.10.10.10">
    <property type="entry name" value="Winged helix-like DNA-binding domain superfamily/Winged helix DNA-binding domain"/>
    <property type="match status" value="1"/>
</dbReference>
<dbReference type="InterPro" id="IPR036388">
    <property type="entry name" value="WH-like_DNA-bd_sf"/>
</dbReference>
<dbReference type="SUPFAM" id="SSF53850">
    <property type="entry name" value="Periplasmic binding protein-like II"/>
    <property type="match status" value="1"/>
</dbReference>
<comment type="caution">
    <text evidence="6">The sequence shown here is derived from an EMBL/GenBank/DDBJ whole genome shotgun (WGS) entry which is preliminary data.</text>
</comment>
<dbReference type="AlphaFoldDB" id="A0A437QF39"/>
<keyword evidence="3" id="KW-0238">DNA-binding</keyword>
<sequence length="291" mass="32516">MARSTIEQWRMFKAVAEQGGFQQAADVIYKSQSSIHHAVHKMEELLGVTLFQVEGRKTMLTAAGEQLLRRVNYLLAEAERMENVALNLKSGVESSLNIAVDEAFPRDKLFQVLAAVSAEYPLIRIELLETILTGANELLRQGKADIALSPFTLPDNLSEDICQVEFIAVAGREHPLNLPPRELTLEELKTCRQIVIRDSALEQKKDVGWLGSDQRWTVSHVGTSIELLRKNLGFAWLPLNAVQPFLDDGTLIPLLLPRGAKRSATFYLNFNDADTLGPVARSFIGHLRFLT</sequence>
<dbReference type="Pfam" id="PF00126">
    <property type="entry name" value="HTH_1"/>
    <property type="match status" value="1"/>
</dbReference>
<evidence type="ECO:0000259" key="5">
    <source>
        <dbReference type="PROSITE" id="PS50931"/>
    </source>
</evidence>
<accession>A0A437QF39</accession>
<protein>
    <submittedName>
        <fullName evidence="6">LysR family transcriptional regulator</fullName>
    </submittedName>
</protein>